<evidence type="ECO:0000313" key="1">
    <source>
        <dbReference type="EMBL" id="KKL95230.1"/>
    </source>
</evidence>
<name>A0A0F9IN67_9ZZZZ</name>
<organism evidence="1">
    <name type="scientific">marine sediment metagenome</name>
    <dbReference type="NCBI Taxonomy" id="412755"/>
    <lineage>
        <taxon>unclassified sequences</taxon>
        <taxon>metagenomes</taxon>
        <taxon>ecological metagenomes</taxon>
    </lineage>
</organism>
<proteinExistence type="predicted"/>
<sequence length="98" mass="11427">MTEWKQERPAWCPKQDCQFRRRVMDGLCGGRLPEPVPHAADFNTCRICFNDDETPDVPVLPIMFNETDLDWLRWIFDSLDGKKTSWLSGPGTIRIDNE</sequence>
<accession>A0A0F9IN67</accession>
<dbReference type="AlphaFoldDB" id="A0A0F9IN67"/>
<gene>
    <name evidence="1" type="ORF">LCGC14_1856710</name>
</gene>
<reference evidence="1" key="1">
    <citation type="journal article" date="2015" name="Nature">
        <title>Complex archaea that bridge the gap between prokaryotes and eukaryotes.</title>
        <authorList>
            <person name="Spang A."/>
            <person name="Saw J.H."/>
            <person name="Jorgensen S.L."/>
            <person name="Zaremba-Niedzwiedzka K."/>
            <person name="Martijn J."/>
            <person name="Lind A.E."/>
            <person name="van Eijk R."/>
            <person name="Schleper C."/>
            <person name="Guy L."/>
            <person name="Ettema T.J."/>
        </authorList>
    </citation>
    <scope>NUCLEOTIDE SEQUENCE</scope>
</reference>
<protein>
    <submittedName>
        <fullName evidence="1">Uncharacterized protein</fullName>
    </submittedName>
</protein>
<dbReference type="EMBL" id="LAZR01018729">
    <property type="protein sequence ID" value="KKL95230.1"/>
    <property type="molecule type" value="Genomic_DNA"/>
</dbReference>
<comment type="caution">
    <text evidence="1">The sequence shown here is derived from an EMBL/GenBank/DDBJ whole genome shotgun (WGS) entry which is preliminary data.</text>
</comment>